<gene>
    <name evidence="2" type="primary">PRC1</name>
    <name evidence="2" type="ORF">g.20242</name>
</gene>
<proteinExistence type="predicted"/>
<accession>A0A6G1SLM1</accession>
<dbReference type="InterPro" id="IPR007145">
    <property type="entry name" value="MAP65_Ase1_PRC1"/>
</dbReference>
<dbReference type="GO" id="GO:0008017">
    <property type="term" value="F:microtubule binding"/>
    <property type="evidence" value="ECO:0007669"/>
    <property type="project" value="InterPro"/>
</dbReference>
<dbReference type="Pfam" id="PF03999">
    <property type="entry name" value="MAP65_ASE1"/>
    <property type="match status" value="1"/>
</dbReference>
<dbReference type="GO" id="GO:0005737">
    <property type="term" value="C:cytoplasm"/>
    <property type="evidence" value="ECO:0007669"/>
    <property type="project" value="TreeGrafter"/>
</dbReference>
<feature type="coiled-coil region" evidence="1">
    <location>
        <begin position="191"/>
        <end position="218"/>
    </location>
</feature>
<sequence>MSMGQNRRSSIVNIDEWLDKCSDGEPDSMIYDPDYVNEVASLRAKQKNKELESLYKIVTDVCTKIGLPPDTVDERLGDIDDCLLTFFNTLQKDVQDEYDKLCQYKEGLLNKIQKMTSDLYLPPYVPEDNITLLQHCKRLKTEFNKLNVVREKRMSKLKDLRERQTQLCIVLGIKSPEQIKMQTDIPTEEELARFANVIQDLEKEEKRRKEKYKVLKETIKKCADLLELGNPLAHDQPDYSESNLLKMTELHSKLESQYAKNQAKFERLCDKLISLYDRLDITGPERSTFLETHSTCKPSLMAEIEQKIEEYEELKKQNIGKFIEKIKVELTIEYERCFLAQDQQETFFSLSSEASEELLALYEGELERLKKYYEDNRDMLEKFQKWRLMWKELIELEIKANDPNRFNNRGGQLLAEERKRKALQKGLPKIEKELLDLNVIYVSKNGEKFKVFGTNLDEFIAGCWDELNHAKEEEKRERQRAKMTPSKKNTTINKVAAMRGTPIKRAVAGGSRLLGALSLSEQEFEDMVVARPTSAKRPAASKYGR</sequence>
<dbReference type="PANTHER" id="PTHR19321">
    <property type="entry name" value="PROTEIN REGULATOR OF CYTOKINESIS 1 PRC1-RELATED"/>
    <property type="match status" value="1"/>
</dbReference>
<keyword evidence="1" id="KW-0175">Coiled coil</keyword>
<dbReference type="GO" id="GO:0051256">
    <property type="term" value="P:mitotic spindle midzone assembly"/>
    <property type="evidence" value="ECO:0007669"/>
    <property type="project" value="TreeGrafter"/>
</dbReference>
<dbReference type="EMBL" id="GGYP01006029">
    <property type="protein sequence ID" value="MDE50800.1"/>
    <property type="molecule type" value="Transcribed_RNA"/>
</dbReference>
<organism evidence="2">
    <name type="scientific">Aceria tosichella</name>
    <name type="common">wheat curl mite</name>
    <dbReference type="NCBI Taxonomy" id="561515"/>
    <lineage>
        <taxon>Eukaryota</taxon>
        <taxon>Metazoa</taxon>
        <taxon>Ecdysozoa</taxon>
        <taxon>Arthropoda</taxon>
        <taxon>Chelicerata</taxon>
        <taxon>Arachnida</taxon>
        <taxon>Acari</taxon>
        <taxon>Acariformes</taxon>
        <taxon>Trombidiformes</taxon>
        <taxon>Prostigmata</taxon>
        <taxon>Eupodina</taxon>
        <taxon>Eriophyoidea</taxon>
        <taxon>Eriophyidae</taxon>
        <taxon>Eriophyinae</taxon>
        <taxon>Aceriini</taxon>
        <taxon>Aceria</taxon>
    </lineage>
</organism>
<dbReference type="GO" id="GO:1990023">
    <property type="term" value="C:mitotic spindle midzone"/>
    <property type="evidence" value="ECO:0007669"/>
    <property type="project" value="TreeGrafter"/>
</dbReference>
<evidence type="ECO:0000256" key="1">
    <source>
        <dbReference type="SAM" id="Coils"/>
    </source>
</evidence>
<protein>
    <submittedName>
        <fullName evidence="2">Protein regulator of cytokinesis 1</fullName>
    </submittedName>
</protein>
<name>A0A6G1SLM1_9ACAR</name>
<reference evidence="2" key="1">
    <citation type="submission" date="2018-10" db="EMBL/GenBank/DDBJ databases">
        <title>Transcriptome assembly of Aceria tosichella (Wheat curl mite) Type 2.</title>
        <authorList>
            <person name="Scully E.D."/>
            <person name="Geib S.M."/>
            <person name="Palmer N.A."/>
            <person name="Gupta A.K."/>
            <person name="Sarath G."/>
            <person name="Tatineni S."/>
        </authorList>
    </citation>
    <scope>NUCLEOTIDE SEQUENCE</scope>
    <source>
        <strain evidence="2">LincolnNE</strain>
    </source>
</reference>
<dbReference type="Gene3D" id="1.20.58.1520">
    <property type="match status" value="1"/>
</dbReference>
<dbReference type="PANTHER" id="PTHR19321:SF41">
    <property type="entry name" value="FASCETTO-RELATED"/>
    <property type="match status" value="1"/>
</dbReference>
<dbReference type="AlphaFoldDB" id="A0A6G1SLM1"/>
<evidence type="ECO:0000313" key="2">
    <source>
        <dbReference type="EMBL" id="MDE50800.1"/>
    </source>
</evidence>